<keyword evidence="3" id="KW-1185">Reference proteome</keyword>
<dbReference type="PANTHER" id="PTHR38926:SF72">
    <property type="entry name" value="IM:7136021-RELATED"/>
    <property type="match status" value="1"/>
</dbReference>
<evidence type="ECO:0008006" key="4">
    <source>
        <dbReference type="Google" id="ProtNLM"/>
    </source>
</evidence>
<proteinExistence type="predicted"/>
<protein>
    <recommendedName>
        <fullName evidence="4">F-box domain-containing protein</fullName>
    </recommendedName>
</protein>
<dbReference type="SUPFAM" id="SSF52047">
    <property type="entry name" value="RNI-like"/>
    <property type="match status" value="1"/>
</dbReference>
<dbReference type="InterPro" id="IPR032675">
    <property type="entry name" value="LRR_dom_sf"/>
</dbReference>
<accession>A0AAD6VAR5</accession>
<dbReference type="PANTHER" id="PTHR38926">
    <property type="entry name" value="F-BOX DOMAIN CONTAINING PROTEIN, EXPRESSED"/>
    <property type="match status" value="1"/>
</dbReference>
<dbReference type="AlphaFoldDB" id="A0AAD6VAR5"/>
<organism evidence="2 3">
    <name type="scientific">Mycena pura</name>
    <dbReference type="NCBI Taxonomy" id="153505"/>
    <lineage>
        <taxon>Eukaryota</taxon>
        <taxon>Fungi</taxon>
        <taxon>Dikarya</taxon>
        <taxon>Basidiomycota</taxon>
        <taxon>Agaricomycotina</taxon>
        <taxon>Agaricomycetes</taxon>
        <taxon>Agaricomycetidae</taxon>
        <taxon>Agaricales</taxon>
        <taxon>Marasmiineae</taxon>
        <taxon>Mycenaceae</taxon>
        <taxon>Mycena</taxon>
    </lineage>
</organism>
<evidence type="ECO:0000313" key="3">
    <source>
        <dbReference type="Proteomes" id="UP001219525"/>
    </source>
</evidence>
<sequence length="566" mass="63032">MTSPLAFTPGTEYSPSDEAVGHSPGSLLEPRLQLKHLDHEIAKLTEQRNKIALSIFPFRLLHRDVIQEIFIACLPADQNCAMSASEAPVLLGRVCSSWRTISLSTPRLWTQLHIVEPTRQLKVGPGPQKSLSIILQAKVEQRLQVIKTWLGRSGECPLSISFQGNQQSHRYLRFAEQSPEVNGTVRFLEAILPFAPRWQRISFTSELTPAMLQMLSKLTETDLPMLQGLSFCGVRLEHGEMSTFQWGQLRMIGAPCLTRFSLRNSKFVPDKLPVRWEQLTYLALGSTQSLPSDAILRTISKCPRLLSCHLTVNANAVAQTSVTQPAITIPSLQVFTLRFDHNASAINLLDHLTFPHLRSLSIFGSGEPIQQQSIQRFFAVSTQLERLHIHNQPFSSSSLCRILRSLPPTVQHLEFEDTALAQIFLLLETVPSLNEDVLAALLPDPASPYPCPALRTLIMDPCSISDEAVLHFLRARMAVEPRPSLKSVHIGFNRPPEADLRPQLQALIDAGLDLSITYLPPVSFSPWLGLPSDTQRLFNPTVKTFAAISPPPTSALSTYLEQLGRV</sequence>
<name>A0AAD6VAR5_9AGAR</name>
<evidence type="ECO:0000313" key="2">
    <source>
        <dbReference type="EMBL" id="KAJ7205954.1"/>
    </source>
</evidence>
<reference evidence="2" key="1">
    <citation type="submission" date="2023-03" db="EMBL/GenBank/DDBJ databases">
        <title>Massive genome expansion in bonnet fungi (Mycena s.s.) driven by repeated elements and novel gene families across ecological guilds.</title>
        <authorList>
            <consortium name="Lawrence Berkeley National Laboratory"/>
            <person name="Harder C.B."/>
            <person name="Miyauchi S."/>
            <person name="Viragh M."/>
            <person name="Kuo A."/>
            <person name="Thoen E."/>
            <person name="Andreopoulos B."/>
            <person name="Lu D."/>
            <person name="Skrede I."/>
            <person name="Drula E."/>
            <person name="Henrissat B."/>
            <person name="Morin E."/>
            <person name="Kohler A."/>
            <person name="Barry K."/>
            <person name="LaButti K."/>
            <person name="Morin E."/>
            <person name="Salamov A."/>
            <person name="Lipzen A."/>
            <person name="Mereny Z."/>
            <person name="Hegedus B."/>
            <person name="Baldrian P."/>
            <person name="Stursova M."/>
            <person name="Weitz H."/>
            <person name="Taylor A."/>
            <person name="Grigoriev I.V."/>
            <person name="Nagy L.G."/>
            <person name="Martin F."/>
            <person name="Kauserud H."/>
        </authorList>
    </citation>
    <scope>NUCLEOTIDE SEQUENCE</scope>
    <source>
        <strain evidence="2">9144</strain>
    </source>
</reference>
<dbReference type="Gene3D" id="3.80.10.10">
    <property type="entry name" value="Ribonuclease Inhibitor"/>
    <property type="match status" value="1"/>
</dbReference>
<comment type="caution">
    <text evidence="2">The sequence shown here is derived from an EMBL/GenBank/DDBJ whole genome shotgun (WGS) entry which is preliminary data.</text>
</comment>
<dbReference type="Proteomes" id="UP001219525">
    <property type="component" value="Unassembled WGS sequence"/>
</dbReference>
<feature type="region of interest" description="Disordered" evidence="1">
    <location>
        <begin position="1"/>
        <end position="25"/>
    </location>
</feature>
<evidence type="ECO:0000256" key="1">
    <source>
        <dbReference type="SAM" id="MobiDB-lite"/>
    </source>
</evidence>
<dbReference type="EMBL" id="JARJCW010000041">
    <property type="protein sequence ID" value="KAJ7205954.1"/>
    <property type="molecule type" value="Genomic_DNA"/>
</dbReference>
<gene>
    <name evidence="2" type="ORF">GGX14DRAFT_457746</name>
</gene>